<gene>
    <name evidence="2" type="primary">cutC</name>
    <name evidence="3" type="ORF">QGN17_18400</name>
</gene>
<dbReference type="InterPro" id="IPR005627">
    <property type="entry name" value="CutC-like"/>
</dbReference>
<dbReference type="InterPro" id="IPR036822">
    <property type="entry name" value="CutC-like_dom_sf"/>
</dbReference>
<sequence>MTRRLLEICVDDIVGVHAAIAGGADRIELCAALALGGLSPSAGLVEAALNAARPAGVAVHAMVRPRGGDFRYDEAETALAMREAFALIAQGVDGLVFGAARDGVLDEPVLAAWVAAVRAGGRPVSLTLHRAIDVNDDPVAAVEVAAMLGFDRILTSGGAPSAEEGVDVIARMVARAGDRIRIMAGARVRPDNAAHLLAKTGVRELHGSASLALAEGDARAAALGFDMPPRRRTDETMVRALRAAIDQGVSP</sequence>
<reference evidence="3" key="1">
    <citation type="submission" date="2023-04" db="EMBL/GenBank/DDBJ databases">
        <title>Sphingomonas sp. MAHUQ-71 isolated from rice field.</title>
        <authorList>
            <person name="Huq M.A."/>
        </authorList>
    </citation>
    <scope>NUCLEOTIDE SEQUENCE</scope>
    <source>
        <strain evidence="3">MAHUQ-71</strain>
    </source>
</reference>
<dbReference type="Gene3D" id="3.20.20.380">
    <property type="entry name" value="Copper homeostasis (CutC) domain"/>
    <property type="match status" value="1"/>
</dbReference>
<dbReference type="PANTHER" id="PTHR12598">
    <property type="entry name" value="COPPER HOMEOSTASIS PROTEIN CUTC"/>
    <property type="match status" value="1"/>
</dbReference>
<dbReference type="PANTHER" id="PTHR12598:SF0">
    <property type="entry name" value="COPPER HOMEOSTASIS PROTEIN CUTC HOMOLOG"/>
    <property type="match status" value="1"/>
</dbReference>
<name>A0ABT6N6J3_9SPHN</name>
<evidence type="ECO:0000313" key="3">
    <source>
        <dbReference type="EMBL" id="MDH7640711.1"/>
    </source>
</evidence>
<dbReference type="EMBL" id="JARYGZ010000004">
    <property type="protein sequence ID" value="MDH7640711.1"/>
    <property type="molecule type" value="Genomic_DNA"/>
</dbReference>
<keyword evidence="2" id="KW-0963">Cytoplasm</keyword>
<evidence type="ECO:0000256" key="1">
    <source>
        <dbReference type="ARBA" id="ARBA00007768"/>
    </source>
</evidence>
<comment type="caution">
    <text evidence="2">Once thought to be involved in copper homeostasis, experiments in E.coli have shown this is not the case.</text>
</comment>
<organism evidence="3 4">
    <name type="scientific">Sphingomonas oryzagri</name>
    <dbReference type="NCBI Taxonomy" id="3042314"/>
    <lineage>
        <taxon>Bacteria</taxon>
        <taxon>Pseudomonadati</taxon>
        <taxon>Pseudomonadota</taxon>
        <taxon>Alphaproteobacteria</taxon>
        <taxon>Sphingomonadales</taxon>
        <taxon>Sphingomonadaceae</taxon>
        <taxon>Sphingomonas</taxon>
    </lineage>
</organism>
<protein>
    <recommendedName>
        <fullName evidence="2">PF03932 family protein CutC</fullName>
    </recommendedName>
</protein>
<dbReference type="RefSeq" id="WP_281046068.1">
    <property type="nucleotide sequence ID" value="NZ_JARYGZ010000004.1"/>
</dbReference>
<comment type="subcellular location">
    <subcellularLocation>
        <location evidence="2">Cytoplasm</location>
    </subcellularLocation>
</comment>
<accession>A0ABT6N6J3</accession>
<dbReference type="HAMAP" id="MF_00795">
    <property type="entry name" value="CutC"/>
    <property type="match status" value="1"/>
</dbReference>
<keyword evidence="4" id="KW-1185">Reference proteome</keyword>
<dbReference type="CDD" id="cd00945">
    <property type="entry name" value="Aldolase_Class_I"/>
    <property type="match status" value="1"/>
</dbReference>
<evidence type="ECO:0000256" key="2">
    <source>
        <dbReference type="HAMAP-Rule" id="MF_00795"/>
    </source>
</evidence>
<dbReference type="Pfam" id="PF03932">
    <property type="entry name" value="CutC"/>
    <property type="match status" value="1"/>
</dbReference>
<proteinExistence type="inferred from homology"/>
<comment type="caution">
    <text evidence="3">The sequence shown here is derived from an EMBL/GenBank/DDBJ whole genome shotgun (WGS) entry which is preliminary data.</text>
</comment>
<dbReference type="Proteomes" id="UP001160625">
    <property type="component" value="Unassembled WGS sequence"/>
</dbReference>
<comment type="similarity">
    <text evidence="1 2">Belongs to the CutC family.</text>
</comment>
<dbReference type="SUPFAM" id="SSF110395">
    <property type="entry name" value="CutC-like"/>
    <property type="match status" value="1"/>
</dbReference>
<evidence type="ECO:0000313" key="4">
    <source>
        <dbReference type="Proteomes" id="UP001160625"/>
    </source>
</evidence>